<dbReference type="AlphaFoldDB" id="A0AAV6GMU3"/>
<keyword evidence="3" id="KW-1185">Reference proteome</keyword>
<feature type="region of interest" description="Disordered" evidence="1">
    <location>
        <begin position="1"/>
        <end position="90"/>
    </location>
</feature>
<name>A0AAV6GMU3_9TELE</name>
<feature type="region of interest" description="Disordered" evidence="1">
    <location>
        <begin position="112"/>
        <end position="132"/>
    </location>
</feature>
<sequence length="132" mass="14710">MRVLSTAPAQKQPQKMSKNRKKKLKKKQKKQAELLEKRNLELGDGQRPLEAGDDEEEDEDTDAPDRAPSATPSNQHTLHTPSRGTPVTVHTNNSGFLALAIIVVALVRSLRESRTQSVSPRRPIRANQLEVT</sequence>
<reference evidence="2" key="1">
    <citation type="submission" date="2020-10" db="EMBL/GenBank/DDBJ databases">
        <title>Chromosome-scale genome assembly of the Allis shad, Alosa alosa.</title>
        <authorList>
            <person name="Margot Z."/>
            <person name="Christophe K."/>
            <person name="Cabau C."/>
            <person name="Louis A."/>
            <person name="Berthelot C."/>
            <person name="Parey E."/>
            <person name="Roest Crollius H."/>
            <person name="Montfort J."/>
            <person name="Robinson-Rechavi M."/>
            <person name="Bucao C."/>
            <person name="Bouchez O."/>
            <person name="Gislard M."/>
            <person name="Lluch J."/>
            <person name="Milhes M."/>
            <person name="Lampietro C."/>
            <person name="Lopez Roques C."/>
            <person name="Donnadieu C."/>
            <person name="Braasch I."/>
            <person name="Desvignes T."/>
            <person name="Postlethwait J."/>
            <person name="Bobe J."/>
            <person name="Guiguen Y."/>
        </authorList>
    </citation>
    <scope>NUCLEOTIDE SEQUENCE</scope>
    <source>
        <strain evidence="2">M-15738</strain>
        <tissue evidence="2">Blood</tissue>
    </source>
</reference>
<organism evidence="2 3">
    <name type="scientific">Alosa alosa</name>
    <name type="common">allis shad</name>
    <dbReference type="NCBI Taxonomy" id="278164"/>
    <lineage>
        <taxon>Eukaryota</taxon>
        <taxon>Metazoa</taxon>
        <taxon>Chordata</taxon>
        <taxon>Craniata</taxon>
        <taxon>Vertebrata</taxon>
        <taxon>Euteleostomi</taxon>
        <taxon>Actinopterygii</taxon>
        <taxon>Neopterygii</taxon>
        <taxon>Teleostei</taxon>
        <taxon>Clupei</taxon>
        <taxon>Clupeiformes</taxon>
        <taxon>Clupeoidei</taxon>
        <taxon>Clupeidae</taxon>
        <taxon>Alosa</taxon>
    </lineage>
</organism>
<accession>A0AAV6GMU3</accession>
<feature type="compositionally biased region" description="Acidic residues" evidence="1">
    <location>
        <begin position="51"/>
        <end position="62"/>
    </location>
</feature>
<dbReference type="Proteomes" id="UP000823561">
    <property type="component" value="Chromosome 10"/>
</dbReference>
<evidence type="ECO:0000313" key="3">
    <source>
        <dbReference type="Proteomes" id="UP000823561"/>
    </source>
</evidence>
<feature type="compositionally biased region" description="Basic residues" evidence="1">
    <location>
        <begin position="17"/>
        <end position="29"/>
    </location>
</feature>
<proteinExistence type="predicted"/>
<evidence type="ECO:0000313" key="2">
    <source>
        <dbReference type="EMBL" id="KAG5275030.1"/>
    </source>
</evidence>
<feature type="compositionally biased region" description="Basic and acidic residues" evidence="1">
    <location>
        <begin position="30"/>
        <end position="41"/>
    </location>
</feature>
<gene>
    <name evidence="2" type="ORF">AALO_G00142780</name>
</gene>
<feature type="compositionally biased region" description="Polar residues" evidence="1">
    <location>
        <begin position="70"/>
        <end position="90"/>
    </location>
</feature>
<feature type="compositionally biased region" description="Polar residues" evidence="1">
    <location>
        <begin position="7"/>
        <end position="16"/>
    </location>
</feature>
<dbReference type="EMBL" id="JADWDJ010000010">
    <property type="protein sequence ID" value="KAG5275030.1"/>
    <property type="molecule type" value="Genomic_DNA"/>
</dbReference>
<protein>
    <submittedName>
        <fullName evidence="2">Uncharacterized protein</fullName>
    </submittedName>
</protein>
<comment type="caution">
    <text evidence="2">The sequence shown here is derived from an EMBL/GenBank/DDBJ whole genome shotgun (WGS) entry which is preliminary data.</text>
</comment>
<evidence type="ECO:0000256" key="1">
    <source>
        <dbReference type="SAM" id="MobiDB-lite"/>
    </source>
</evidence>